<dbReference type="InterPro" id="IPR008693">
    <property type="entry name" value="MmpS"/>
</dbReference>
<keyword evidence="5" id="KW-1133">Transmembrane helix</keyword>
<evidence type="ECO:0000313" key="8">
    <source>
        <dbReference type="EMBL" id="MFN0255864.1"/>
    </source>
</evidence>
<dbReference type="RefSeq" id="WP_138722979.1">
    <property type="nucleotide sequence ID" value="NZ_SSHJ02000006.1"/>
</dbReference>
<keyword evidence="4" id="KW-0812">Transmembrane</keyword>
<dbReference type="EMBL" id="SSHJ02000006">
    <property type="protein sequence ID" value="MFN0255864.1"/>
    <property type="molecule type" value="Genomic_DNA"/>
</dbReference>
<feature type="signal peptide" evidence="7">
    <location>
        <begin position="1"/>
        <end position="21"/>
    </location>
</feature>
<keyword evidence="9" id="KW-1185">Reference proteome</keyword>
<dbReference type="Proteomes" id="UP001517247">
    <property type="component" value="Unassembled WGS sequence"/>
</dbReference>
<evidence type="ECO:0000256" key="5">
    <source>
        <dbReference type="ARBA" id="ARBA00022989"/>
    </source>
</evidence>
<evidence type="ECO:0000256" key="1">
    <source>
        <dbReference type="ARBA" id="ARBA00004236"/>
    </source>
</evidence>
<feature type="chain" id="PRO_5046481788" evidence="7">
    <location>
        <begin position="22"/>
        <end position="132"/>
    </location>
</feature>
<dbReference type="Gene3D" id="2.60.40.2880">
    <property type="entry name" value="MmpS1-5, C-terminal soluble domain"/>
    <property type="match status" value="1"/>
</dbReference>
<evidence type="ECO:0000256" key="7">
    <source>
        <dbReference type="SAM" id="SignalP"/>
    </source>
</evidence>
<organism evidence="8 9">
    <name type="scientific">Pedobacter ureilyticus</name>
    <dbReference type="NCBI Taxonomy" id="1393051"/>
    <lineage>
        <taxon>Bacteria</taxon>
        <taxon>Pseudomonadati</taxon>
        <taxon>Bacteroidota</taxon>
        <taxon>Sphingobacteriia</taxon>
        <taxon>Sphingobacteriales</taxon>
        <taxon>Sphingobacteriaceae</taxon>
        <taxon>Pedobacter</taxon>
    </lineage>
</organism>
<protein>
    <submittedName>
        <fullName evidence="8">MmpS family transport accessory protein</fullName>
    </submittedName>
</protein>
<evidence type="ECO:0000256" key="2">
    <source>
        <dbReference type="ARBA" id="ARBA00007531"/>
    </source>
</evidence>
<comment type="subcellular location">
    <subcellularLocation>
        <location evidence="1">Cell membrane</location>
    </subcellularLocation>
</comment>
<comment type="caution">
    <text evidence="8">The sequence shown here is derived from an EMBL/GenBank/DDBJ whole genome shotgun (WGS) entry which is preliminary data.</text>
</comment>
<keyword evidence="7" id="KW-0732">Signal</keyword>
<name>A0ABW9J5S8_9SPHI</name>
<evidence type="ECO:0000256" key="6">
    <source>
        <dbReference type="ARBA" id="ARBA00023136"/>
    </source>
</evidence>
<evidence type="ECO:0000256" key="3">
    <source>
        <dbReference type="ARBA" id="ARBA00022475"/>
    </source>
</evidence>
<sequence length="132" mass="13609">MKKFKKLLALSFCLVALTALISSCSKDDDNNNGGPYEVEYKVTASSNATISTVVYGNAQGDPTSLTSLSGNTWSTKLTVNAGVQSISLGANATATDASGSIKVQIFVNGVMVKENTGSGQYLTATAVYIPGS</sequence>
<reference evidence="8 9" key="1">
    <citation type="submission" date="2024-12" db="EMBL/GenBank/DDBJ databases">
        <authorList>
            <person name="Hu S."/>
        </authorList>
    </citation>
    <scope>NUCLEOTIDE SEQUENCE [LARGE SCALE GENOMIC DNA]</scope>
    <source>
        <strain evidence="8 9">THG-T11</strain>
    </source>
</reference>
<keyword evidence="3" id="KW-1003">Cell membrane</keyword>
<dbReference type="PROSITE" id="PS51257">
    <property type="entry name" value="PROKAR_LIPOPROTEIN"/>
    <property type="match status" value="1"/>
</dbReference>
<accession>A0ABW9J5S8</accession>
<keyword evidence="6" id="KW-0472">Membrane</keyword>
<proteinExistence type="inferred from homology"/>
<dbReference type="Pfam" id="PF05423">
    <property type="entry name" value="Mycobact_memb"/>
    <property type="match status" value="1"/>
</dbReference>
<evidence type="ECO:0000313" key="9">
    <source>
        <dbReference type="Proteomes" id="UP001517247"/>
    </source>
</evidence>
<dbReference type="InterPro" id="IPR038468">
    <property type="entry name" value="MmpS_C"/>
</dbReference>
<evidence type="ECO:0000256" key="4">
    <source>
        <dbReference type="ARBA" id="ARBA00022692"/>
    </source>
</evidence>
<gene>
    <name evidence="8" type="ORF">E6A44_009800</name>
</gene>
<comment type="similarity">
    <text evidence="2">Belongs to the MmpS family.</text>
</comment>